<keyword evidence="1" id="KW-0812">Transmembrane</keyword>
<feature type="transmembrane region" description="Helical" evidence="1">
    <location>
        <begin position="82"/>
        <end position="104"/>
    </location>
</feature>
<proteinExistence type="predicted"/>
<reference evidence="2 3" key="1">
    <citation type="submission" date="2018-11" db="EMBL/GenBank/DDBJ databases">
        <title>Trebonia kvetii gen.nov., sp.nov., a novel acidophilic actinobacterium, and proposal of the new actinobacterial family Treboniaceae fam. nov.</title>
        <authorList>
            <person name="Rapoport D."/>
            <person name="Sagova-Mareckova M."/>
            <person name="Sedlacek I."/>
            <person name="Provaznik J."/>
            <person name="Kralova S."/>
            <person name="Pavlinic D."/>
            <person name="Benes V."/>
            <person name="Kopecky J."/>
        </authorList>
    </citation>
    <scope>NUCLEOTIDE SEQUENCE [LARGE SCALE GENOMIC DNA]</scope>
    <source>
        <strain evidence="2 3">15Tr583</strain>
    </source>
</reference>
<evidence type="ECO:0000313" key="2">
    <source>
        <dbReference type="EMBL" id="TVZ05411.1"/>
    </source>
</evidence>
<dbReference type="RefSeq" id="WP_145853114.1">
    <property type="nucleotide sequence ID" value="NZ_RPFW01000002.1"/>
</dbReference>
<keyword evidence="1" id="KW-0472">Membrane</keyword>
<dbReference type="Proteomes" id="UP000460272">
    <property type="component" value="Unassembled WGS sequence"/>
</dbReference>
<dbReference type="AlphaFoldDB" id="A0A6P2C5K8"/>
<feature type="transmembrane region" description="Helical" evidence="1">
    <location>
        <begin position="32"/>
        <end position="57"/>
    </location>
</feature>
<feature type="transmembrane region" description="Helical" evidence="1">
    <location>
        <begin position="152"/>
        <end position="172"/>
    </location>
</feature>
<feature type="transmembrane region" description="Helical" evidence="1">
    <location>
        <begin position="111"/>
        <end position="132"/>
    </location>
</feature>
<accession>A0A6P2C5K8</accession>
<gene>
    <name evidence="2" type="ORF">EAS64_12725</name>
</gene>
<keyword evidence="3" id="KW-1185">Reference proteome</keyword>
<evidence type="ECO:0000313" key="3">
    <source>
        <dbReference type="Proteomes" id="UP000460272"/>
    </source>
</evidence>
<organism evidence="2 3">
    <name type="scientific">Trebonia kvetii</name>
    <dbReference type="NCBI Taxonomy" id="2480626"/>
    <lineage>
        <taxon>Bacteria</taxon>
        <taxon>Bacillati</taxon>
        <taxon>Actinomycetota</taxon>
        <taxon>Actinomycetes</taxon>
        <taxon>Streptosporangiales</taxon>
        <taxon>Treboniaceae</taxon>
        <taxon>Trebonia</taxon>
    </lineage>
</organism>
<dbReference type="EMBL" id="RPFW01000002">
    <property type="protein sequence ID" value="TVZ05411.1"/>
    <property type="molecule type" value="Genomic_DNA"/>
</dbReference>
<evidence type="ECO:0000256" key="1">
    <source>
        <dbReference type="SAM" id="Phobius"/>
    </source>
</evidence>
<feature type="transmembrane region" description="Helical" evidence="1">
    <location>
        <begin position="6"/>
        <end position="25"/>
    </location>
</feature>
<dbReference type="OrthoDB" id="3209791at2"/>
<sequence length="177" mass="19637">MTIYIFLLICGVSSMTRELPFGLMLGVSRRRYYLGTALLVLALGIAYGLALTVLQALERASGGWGSSLHFFRVPWIMDGPWYQTWVTSFVLLMLFFLYGMWYGLVYRRWNVIGIVSFVVAQMLVVLAVVAVVTLTHDWTAFGHFFTTVQAPALTGVLAALSIALGLGGFSTIRRAII</sequence>
<comment type="caution">
    <text evidence="2">The sequence shown here is derived from an EMBL/GenBank/DDBJ whole genome shotgun (WGS) entry which is preliminary data.</text>
</comment>
<name>A0A6P2C5K8_9ACTN</name>
<keyword evidence="1" id="KW-1133">Transmembrane helix</keyword>
<protein>
    <submittedName>
        <fullName evidence="2">ABC transporter permease</fullName>
    </submittedName>
</protein>